<dbReference type="InterPro" id="IPR001611">
    <property type="entry name" value="Leu-rich_rpt"/>
</dbReference>
<protein>
    <recommendedName>
        <fullName evidence="3">Leucine-rich repeat and IQ domain-containing protein 3</fullName>
    </recommendedName>
</protein>
<dbReference type="Proteomes" id="UP000827986">
    <property type="component" value="Unassembled WGS sequence"/>
</dbReference>
<dbReference type="PANTHER" id="PTHR46723">
    <property type="entry name" value="LEUCINE-RICH REPEAT AND IQ DOMAIN-CONTAINING PROTEIN 3"/>
    <property type="match status" value="1"/>
</dbReference>
<dbReference type="Gene3D" id="3.80.10.10">
    <property type="entry name" value="Ribonuclease Inhibitor"/>
    <property type="match status" value="1"/>
</dbReference>
<dbReference type="SUPFAM" id="SSF52058">
    <property type="entry name" value="L domain-like"/>
    <property type="match status" value="1"/>
</dbReference>
<gene>
    <name evidence="1" type="ORF">KIL84_016152</name>
</gene>
<dbReference type="PROSITE" id="PS51450">
    <property type="entry name" value="LRR"/>
    <property type="match status" value="1"/>
</dbReference>
<keyword evidence="2" id="KW-1185">Reference proteome</keyword>
<name>A0A9D4ASN8_9SAUR</name>
<dbReference type="EMBL" id="JAHDVG010000487">
    <property type="protein sequence ID" value="KAH1166980.1"/>
    <property type="molecule type" value="Genomic_DNA"/>
</dbReference>
<dbReference type="InterPro" id="IPR000048">
    <property type="entry name" value="IQ_motif_EF-hand-BS"/>
</dbReference>
<evidence type="ECO:0008006" key="3">
    <source>
        <dbReference type="Google" id="ProtNLM"/>
    </source>
</evidence>
<evidence type="ECO:0000313" key="1">
    <source>
        <dbReference type="EMBL" id="KAH1166980.1"/>
    </source>
</evidence>
<dbReference type="InterPro" id="IPR052859">
    <property type="entry name" value="LRR-IQ_domain_protein"/>
</dbReference>
<sequence length="586" mass="68686">MEELTEHLVSTSENLLLKYGQTTSQAHVKKLKDLVILQLNGLYLKNMRHLQYCVLLKVCILSNNYITNIDALECCTHLVKLDLHGNQIQHLPGPTFWEGMKELNLLYLHDSGIGKLNNVHSLSFCPNLIGLTLFDTPLSLRIAYRHIVVNSILSLKALDYYVISDQEIVENWKLPQKYKPFNPSFFLDFCHAPRKEATVEEEINVVKDIIAKINHILAHHSPVVIVQRWIRGYLTRKRFGKIPLDEVLPQRHYIRDGVKQIYSQSILPVCNSKSFMYHIIKPEQNTEDKKLTSGKQVLYMNNFKKLPVLCLRRKKQPVFSISPTLRKQEKMKKLEEQRIPLRKGFLDLEKPNMEEQVGTKFRLSVCTAAFHSVKDKLIFQKKEEEIWHAVHPFHSLVHPAPQLKAVNHPVSIEKRIFARMYGSVRLGPFYVIDKAYRESKRCEIQTKKICGVMQMQIAKGKADYCIKGFLEEKKNGVQKRCKEEDIRIQEALKQHQLRRSGFIEKVRQRHAWFLETKNQKASEYSLIQDFSIQHASLTQSLFRLDRLRKSEETIKERKNIVMENKEDMEKWKELVKNFQEQRPEAV</sequence>
<dbReference type="AlphaFoldDB" id="A0A9D4ASN8"/>
<comment type="caution">
    <text evidence="1">The sequence shown here is derived from an EMBL/GenBank/DDBJ whole genome shotgun (WGS) entry which is preliminary data.</text>
</comment>
<dbReference type="PROSITE" id="PS50096">
    <property type="entry name" value="IQ"/>
    <property type="match status" value="1"/>
</dbReference>
<organism evidence="1 2">
    <name type="scientific">Mauremys mutica</name>
    <name type="common">yellowpond turtle</name>
    <dbReference type="NCBI Taxonomy" id="74926"/>
    <lineage>
        <taxon>Eukaryota</taxon>
        <taxon>Metazoa</taxon>
        <taxon>Chordata</taxon>
        <taxon>Craniata</taxon>
        <taxon>Vertebrata</taxon>
        <taxon>Euteleostomi</taxon>
        <taxon>Archelosauria</taxon>
        <taxon>Testudinata</taxon>
        <taxon>Testudines</taxon>
        <taxon>Cryptodira</taxon>
        <taxon>Durocryptodira</taxon>
        <taxon>Testudinoidea</taxon>
        <taxon>Geoemydidae</taxon>
        <taxon>Geoemydinae</taxon>
        <taxon>Mauremys</taxon>
    </lineage>
</organism>
<dbReference type="InterPro" id="IPR032675">
    <property type="entry name" value="LRR_dom_sf"/>
</dbReference>
<accession>A0A9D4ASN8</accession>
<reference evidence="1" key="1">
    <citation type="submission" date="2021-09" db="EMBL/GenBank/DDBJ databases">
        <title>The genome of Mauremys mutica provides insights into the evolution of semi-aquatic lifestyle.</title>
        <authorList>
            <person name="Gong S."/>
            <person name="Gao Y."/>
        </authorList>
    </citation>
    <scope>NUCLEOTIDE SEQUENCE</scope>
    <source>
        <strain evidence="1">MM-2020</strain>
        <tissue evidence="1">Muscle</tissue>
    </source>
</reference>
<evidence type="ECO:0000313" key="2">
    <source>
        <dbReference type="Proteomes" id="UP000827986"/>
    </source>
</evidence>
<dbReference type="Pfam" id="PF00612">
    <property type="entry name" value="IQ"/>
    <property type="match status" value="1"/>
</dbReference>
<proteinExistence type="predicted"/>
<dbReference type="PANTHER" id="PTHR46723:SF1">
    <property type="entry name" value="LEUCINE-RICH REPEAT AND IQ DOMAIN-CONTAINING PROTEIN 3"/>
    <property type="match status" value="1"/>
</dbReference>